<feature type="compositionally biased region" description="Basic and acidic residues" evidence="1">
    <location>
        <begin position="59"/>
        <end position="68"/>
    </location>
</feature>
<evidence type="ECO:0000313" key="2">
    <source>
        <dbReference type="EMBL" id="GJS89204.1"/>
    </source>
</evidence>
<evidence type="ECO:0000256" key="1">
    <source>
        <dbReference type="SAM" id="MobiDB-lite"/>
    </source>
</evidence>
<dbReference type="EMBL" id="BQNB010011333">
    <property type="protein sequence ID" value="GJS89204.1"/>
    <property type="molecule type" value="Genomic_DNA"/>
</dbReference>
<gene>
    <name evidence="2" type="ORF">Tco_0771840</name>
</gene>
<keyword evidence="3" id="KW-1185">Reference proteome</keyword>
<accession>A0ABQ4ZG80</accession>
<evidence type="ECO:0000313" key="3">
    <source>
        <dbReference type="Proteomes" id="UP001151760"/>
    </source>
</evidence>
<reference evidence="2" key="1">
    <citation type="journal article" date="2022" name="Int. J. Mol. Sci.">
        <title>Draft Genome of Tanacetum Coccineum: Genomic Comparison of Closely Related Tanacetum-Family Plants.</title>
        <authorList>
            <person name="Yamashiro T."/>
            <person name="Shiraishi A."/>
            <person name="Nakayama K."/>
            <person name="Satake H."/>
        </authorList>
    </citation>
    <scope>NUCLEOTIDE SEQUENCE</scope>
</reference>
<proteinExistence type="predicted"/>
<sequence>MGYIHGINDAIKVTLFDVINYSVFAMEKELPEQPEFVNDTYLVEQGDTNITSDSSDMSNNRREADHDDDLAKKRELLASLIE</sequence>
<organism evidence="2 3">
    <name type="scientific">Tanacetum coccineum</name>
    <dbReference type="NCBI Taxonomy" id="301880"/>
    <lineage>
        <taxon>Eukaryota</taxon>
        <taxon>Viridiplantae</taxon>
        <taxon>Streptophyta</taxon>
        <taxon>Embryophyta</taxon>
        <taxon>Tracheophyta</taxon>
        <taxon>Spermatophyta</taxon>
        <taxon>Magnoliopsida</taxon>
        <taxon>eudicotyledons</taxon>
        <taxon>Gunneridae</taxon>
        <taxon>Pentapetalae</taxon>
        <taxon>asterids</taxon>
        <taxon>campanulids</taxon>
        <taxon>Asterales</taxon>
        <taxon>Asteraceae</taxon>
        <taxon>Asteroideae</taxon>
        <taxon>Anthemideae</taxon>
        <taxon>Anthemidinae</taxon>
        <taxon>Tanacetum</taxon>
    </lineage>
</organism>
<comment type="caution">
    <text evidence="2">The sequence shown here is derived from an EMBL/GenBank/DDBJ whole genome shotgun (WGS) entry which is preliminary data.</text>
</comment>
<protein>
    <submittedName>
        <fullName evidence="2">Uncharacterized protein</fullName>
    </submittedName>
</protein>
<name>A0ABQ4ZG80_9ASTR</name>
<feature type="region of interest" description="Disordered" evidence="1">
    <location>
        <begin position="47"/>
        <end position="68"/>
    </location>
</feature>
<reference evidence="2" key="2">
    <citation type="submission" date="2022-01" db="EMBL/GenBank/DDBJ databases">
        <authorList>
            <person name="Yamashiro T."/>
            <person name="Shiraishi A."/>
            <person name="Satake H."/>
            <person name="Nakayama K."/>
        </authorList>
    </citation>
    <scope>NUCLEOTIDE SEQUENCE</scope>
</reference>
<feature type="compositionally biased region" description="Polar residues" evidence="1">
    <location>
        <begin position="47"/>
        <end position="58"/>
    </location>
</feature>
<dbReference type="Proteomes" id="UP001151760">
    <property type="component" value="Unassembled WGS sequence"/>
</dbReference>